<feature type="region of interest" description="Disordered" evidence="1">
    <location>
        <begin position="421"/>
        <end position="444"/>
    </location>
</feature>
<dbReference type="Proteomes" id="UP001583186">
    <property type="component" value="Unassembled WGS sequence"/>
</dbReference>
<feature type="compositionally biased region" description="Polar residues" evidence="1">
    <location>
        <begin position="220"/>
        <end position="229"/>
    </location>
</feature>
<keyword evidence="3" id="KW-1185">Reference proteome</keyword>
<feature type="compositionally biased region" description="Low complexity" evidence="1">
    <location>
        <begin position="196"/>
        <end position="219"/>
    </location>
</feature>
<reference evidence="2 3" key="1">
    <citation type="journal article" date="2024" name="IMA Fungus">
        <title>IMA Genome - F19 : A genome assembly and annotation guide to empower mycologists, including annotated draft genome sequences of Ceratocystis pirilliformis, Diaporthe australafricana, Fusarium ophioides, Paecilomyces lecythidis, and Sporothrix stenoceras.</title>
        <authorList>
            <person name="Aylward J."/>
            <person name="Wilson A.M."/>
            <person name="Visagie C.M."/>
            <person name="Spraker J."/>
            <person name="Barnes I."/>
            <person name="Buitendag C."/>
            <person name="Ceriani C."/>
            <person name="Del Mar Angel L."/>
            <person name="du Plessis D."/>
            <person name="Fuchs T."/>
            <person name="Gasser K."/>
            <person name="Kramer D."/>
            <person name="Li W."/>
            <person name="Munsamy K."/>
            <person name="Piso A."/>
            <person name="Price J.L."/>
            <person name="Sonnekus B."/>
            <person name="Thomas C."/>
            <person name="van der Nest A."/>
            <person name="van Dijk A."/>
            <person name="van Heerden A."/>
            <person name="van Vuuren N."/>
            <person name="Yilmaz N."/>
            <person name="Duong T.A."/>
            <person name="van der Merwe N.A."/>
            <person name="Wingfield M.J."/>
            <person name="Wingfield B.D."/>
        </authorList>
    </citation>
    <scope>NUCLEOTIDE SEQUENCE [LARGE SCALE GENOMIC DNA]</scope>
    <source>
        <strain evidence="2 3">CMW 5346</strain>
    </source>
</reference>
<feature type="compositionally biased region" description="Polar residues" evidence="1">
    <location>
        <begin position="186"/>
        <end position="195"/>
    </location>
</feature>
<proteinExistence type="predicted"/>
<feature type="region of interest" description="Disordered" evidence="1">
    <location>
        <begin position="311"/>
        <end position="332"/>
    </location>
</feature>
<name>A0ABR3ZIW5_9PEZI</name>
<feature type="compositionally biased region" description="Low complexity" evidence="1">
    <location>
        <begin position="889"/>
        <end position="898"/>
    </location>
</feature>
<accession>A0ABR3ZIW5</accession>
<dbReference type="EMBL" id="JAWCUI010000009">
    <property type="protein sequence ID" value="KAL1900601.1"/>
    <property type="molecule type" value="Genomic_DNA"/>
</dbReference>
<feature type="compositionally biased region" description="Low complexity" evidence="1">
    <location>
        <begin position="424"/>
        <end position="435"/>
    </location>
</feature>
<gene>
    <name evidence="2" type="ORF">Sste5346_002324</name>
</gene>
<evidence type="ECO:0000313" key="2">
    <source>
        <dbReference type="EMBL" id="KAL1900601.1"/>
    </source>
</evidence>
<feature type="region of interest" description="Disordered" evidence="1">
    <location>
        <begin position="847"/>
        <end position="898"/>
    </location>
</feature>
<feature type="compositionally biased region" description="Polar residues" evidence="1">
    <location>
        <begin position="702"/>
        <end position="728"/>
    </location>
</feature>
<feature type="compositionally biased region" description="Low complexity" evidence="1">
    <location>
        <begin position="742"/>
        <end position="762"/>
    </location>
</feature>
<feature type="compositionally biased region" description="Polar residues" evidence="1">
    <location>
        <begin position="105"/>
        <end position="115"/>
    </location>
</feature>
<feature type="region of interest" description="Disordered" evidence="1">
    <location>
        <begin position="99"/>
        <end position="229"/>
    </location>
</feature>
<protein>
    <submittedName>
        <fullName evidence="2">Uncharacterized protein</fullName>
    </submittedName>
</protein>
<feature type="region of interest" description="Disordered" evidence="1">
    <location>
        <begin position="517"/>
        <end position="584"/>
    </location>
</feature>
<feature type="region of interest" description="Disordered" evidence="1">
    <location>
        <begin position="375"/>
        <end position="403"/>
    </location>
</feature>
<evidence type="ECO:0000313" key="3">
    <source>
        <dbReference type="Proteomes" id="UP001583186"/>
    </source>
</evidence>
<comment type="caution">
    <text evidence="2">The sequence shown here is derived from an EMBL/GenBank/DDBJ whole genome shotgun (WGS) entry which is preliminary data.</text>
</comment>
<evidence type="ECO:0000256" key="1">
    <source>
        <dbReference type="SAM" id="MobiDB-lite"/>
    </source>
</evidence>
<feature type="region of interest" description="Disordered" evidence="1">
    <location>
        <begin position="695"/>
        <end position="769"/>
    </location>
</feature>
<feature type="region of interest" description="Disordered" evidence="1">
    <location>
        <begin position="31"/>
        <end position="55"/>
    </location>
</feature>
<sequence length="991" mass="105725">MAPPDLIPRALSTTMANGIDRLERLFSKKKYAAASREQQQAADYAPPPTSYSSRFALRKGSAAAASPSSPTRYSPLNDMHFPQPSFIRPKAARMIPRDDHAYAPTSPSRPGTANRSICVPEGPPTLPQITATVLVSPPTSPTKVVAPPRSAGGPTTRSPHGPPVAYQARSMSVTSPHRRTFDSRRSSGSINYNYCSTSATLSSSGSSTMSSSTHTSNGSNNHPNRRSSYIETPCELSDAAARAAPNNGRILASVNVHRLPKRSSSLLQRRDVFVSPLANLDTYQISNTGRRGSVAITISSGEISPATVQATPIIPSSSPASPKENQQEQQQPELKIQGDELHELRELQGLPDLQQTPPLKDLQQPIFFTTQHQTVQTEDEQTTEEKVEEVPASTSPKQSEPPIFTETPLLCRDSVFAPIVLPQSRPTSPSASAVSARRRSRLARRPMSLRYQRHLPIEPKPSSPSSVLMEPNLGDFLSLSDDDIAEDVAAAAAAAAATAATAEATSTAPVVEVVEEEKKGEVLETSTPRASMVPLPAETPAATEDVPPTTPPKTPQQAKSALSLQKPLPPAPTEAIAPATSSSRVSPNALARRVALAATAPSLPPAFQAPPPAFLSLLPGMPLLPSPMSVTPSASAAGRPRTPAGEARMAAAFEIARIASQYKFDLAYIATIWPKNMAFPISSAAASASASTSTTARPQSIGWPSSPTSPSCAANKVSRNNSQISSRPPLSGRGANRASHASHGSQNSFVSQSSSTSANTTTKQHSGVFSPVGMRQSKLEAQFLAAYGLATVRAPYSLSAPTHDKILNAERWLEFSEPDAQPDEFSRGYGCAFYPGRTPVNNTAATTANATTTPVSRQRFQRRPSTDDCDADTEQDARAAVPRLRRKMSTSSANSSTTNNSGIVFVAYRRKEVVDERARRQEKDDLEALYRDVEALVGKILDVHMQQQRQAHLETQRALPDVQDVLAAGGFPGVGAACTLRQSRFLGVKAA</sequence>
<feature type="compositionally biased region" description="Low complexity" evidence="1">
    <location>
        <begin position="312"/>
        <end position="332"/>
    </location>
</feature>
<organism evidence="2 3">
    <name type="scientific">Sporothrix stenoceras</name>
    <dbReference type="NCBI Taxonomy" id="5173"/>
    <lineage>
        <taxon>Eukaryota</taxon>
        <taxon>Fungi</taxon>
        <taxon>Dikarya</taxon>
        <taxon>Ascomycota</taxon>
        <taxon>Pezizomycotina</taxon>
        <taxon>Sordariomycetes</taxon>
        <taxon>Sordariomycetidae</taxon>
        <taxon>Ophiostomatales</taxon>
        <taxon>Ophiostomataceae</taxon>
        <taxon>Sporothrix</taxon>
    </lineage>
</organism>